<evidence type="ECO:0000256" key="1">
    <source>
        <dbReference type="SAM" id="MobiDB-lite"/>
    </source>
</evidence>
<dbReference type="RefSeq" id="XP_009227291.1">
    <property type="nucleotide sequence ID" value="XM_009229027.1"/>
</dbReference>
<reference evidence="2" key="3">
    <citation type="submission" date="2010-09" db="EMBL/GenBank/DDBJ databases">
        <title>Annotation of Gaeumannomyces graminis var. tritici R3-111a-1.</title>
        <authorList>
            <consortium name="The Broad Institute Genome Sequencing Platform"/>
            <person name="Ma L.-J."/>
            <person name="Dead R."/>
            <person name="Young S.K."/>
            <person name="Zeng Q."/>
            <person name="Gargeya S."/>
            <person name="Fitzgerald M."/>
            <person name="Haas B."/>
            <person name="Abouelleil A."/>
            <person name="Alvarado L."/>
            <person name="Arachchi H.M."/>
            <person name="Berlin A."/>
            <person name="Brown A."/>
            <person name="Chapman S.B."/>
            <person name="Chen Z."/>
            <person name="Dunbar C."/>
            <person name="Freedman E."/>
            <person name="Gearin G."/>
            <person name="Gellesch M."/>
            <person name="Goldberg J."/>
            <person name="Griggs A."/>
            <person name="Gujja S."/>
            <person name="Heiman D."/>
            <person name="Howarth C."/>
            <person name="Larson L."/>
            <person name="Lui A."/>
            <person name="MacDonald P.J.P."/>
            <person name="Mehta T."/>
            <person name="Montmayeur A."/>
            <person name="Murphy C."/>
            <person name="Neiman D."/>
            <person name="Pearson M."/>
            <person name="Priest M."/>
            <person name="Roberts A."/>
            <person name="Saif S."/>
            <person name="Shea T."/>
            <person name="Shenoy N."/>
            <person name="Sisk P."/>
            <person name="Stolte C."/>
            <person name="Sykes S."/>
            <person name="Yandava C."/>
            <person name="Wortman J."/>
            <person name="Nusbaum C."/>
            <person name="Birren B."/>
        </authorList>
    </citation>
    <scope>NUCLEOTIDE SEQUENCE</scope>
    <source>
        <strain evidence="2">R3-111a-1</strain>
    </source>
</reference>
<dbReference type="AlphaFoldDB" id="J3PCC4"/>
<dbReference type="EMBL" id="GL385400">
    <property type="protein sequence ID" value="EJT71894.1"/>
    <property type="molecule type" value="Genomic_DNA"/>
</dbReference>
<name>J3PCC4_GAET3</name>
<dbReference type="EnsemblFungi" id="EJT71894">
    <property type="protein sequence ID" value="EJT71894"/>
    <property type="gene ID" value="GGTG_11147"/>
</dbReference>
<reference evidence="2" key="2">
    <citation type="submission" date="2010-07" db="EMBL/GenBank/DDBJ databases">
        <authorList>
            <consortium name="The Broad Institute Genome Sequencing Platform"/>
            <consortium name="Broad Institute Genome Sequencing Center for Infectious Disease"/>
            <person name="Ma L.-J."/>
            <person name="Dead R."/>
            <person name="Young S."/>
            <person name="Zeng Q."/>
            <person name="Koehrsen M."/>
            <person name="Alvarado L."/>
            <person name="Berlin A."/>
            <person name="Chapman S.B."/>
            <person name="Chen Z."/>
            <person name="Freedman E."/>
            <person name="Gellesch M."/>
            <person name="Goldberg J."/>
            <person name="Griggs A."/>
            <person name="Gujja S."/>
            <person name="Heilman E.R."/>
            <person name="Heiman D."/>
            <person name="Hepburn T."/>
            <person name="Howarth C."/>
            <person name="Jen D."/>
            <person name="Larson L."/>
            <person name="Mehta T."/>
            <person name="Neiman D."/>
            <person name="Pearson M."/>
            <person name="Roberts A."/>
            <person name="Saif S."/>
            <person name="Shea T."/>
            <person name="Shenoy N."/>
            <person name="Sisk P."/>
            <person name="Stolte C."/>
            <person name="Sykes S."/>
            <person name="Walk T."/>
            <person name="White J."/>
            <person name="Yandava C."/>
            <person name="Haas B."/>
            <person name="Nusbaum C."/>
            <person name="Birren B."/>
        </authorList>
    </citation>
    <scope>NUCLEOTIDE SEQUENCE</scope>
    <source>
        <strain evidence="2">R3-111a-1</strain>
    </source>
</reference>
<feature type="compositionally biased region" description="Polar residues" evidence="1">
    <location>
        <begin position="18"/>
        <end position="29"/>
    </location>
</feature>
<dbReference type="VEuPathDB" id="FungiDB:GGTG_11147"/>
<feature type="compositionally biased region" description="Basic and acidic residues" evidence="1">
    <location>
        <begin position="8"/>
        <end position="17"/>
    </location>
</feature>
<keyword evidence="4" id="KW-1185">Reference proteome</keyword>
<reference evidence="3" key="4">
    <citation type="journal article" date="2015" name="G3 (Bethesda)">
        <title>Genome sequences of three phytopathogenic species of the Magnaporthaceae family of fungi.</title>
        <authorList>
            <person name="Okagaki L.H."/>
            <person name="Nunes C.C."/>
            <person name="Sailsbery J."/>
            <person name="Clay B."/>
            <person name="Brown D."/>
            <person name="John T."/>
            <person name="Oh Y."/>
            <person name="Young N."/>
            <person name="Fitzgerald M."/>
            <person name="Haas B.J."/>
            <person name="Zeng Q."/>
            <person name="Young S."/>
            <person name="Adiconis X."/>
            <person name="Fan L."/>
            <person name="Levin J.Z."/>
            <person name="Mitchell T.K."/>
            <person name="Okubara P.A."/>
            <person name="Farman M.L."/>
            <person name="Kohn L.M."/>
            <person name="Birren B."/>
            <person name="Ma L.-J."/>
            <person name="Dean R.A."/>
        </authorList>
    </citation>
    <scope>NUCLEOTIDE SEQUENCE</scope>
    <source>
        <strain evidence="3">R3-111a-1</strain>
    </source>
</reference>
<protein>
    <submittedName>
        <fullName evidence="2 3">Uncharacterized protein</fullName>
    </submittedName>
</protein>
<dbReference type="Proteomes" id="UP000006039">
    <property type="component" value="Unassembled WGS sequence"/>
</dbReference>
<dbReference type="GeneID" id="20351605"/>
<reference evidence="3" key="5">
    <citation type="submission" date="2018-04" db="UniProtKB">
        <authorList>
            <consortium name="EnsemblFungi"/>
        </authorList>
    </citation>
    <scope>IDENTIFICATION</scope>
    <source>
        <strain evidence="3">R3-111a-1</strain>
    </source>
</reference>
<evidence type="ECO:0000313" key="3">
    <source>
        <dbReference type="EnsemblFungi" id="EJT71894"/>
    </source>
</evidence>
<dbReference type="HOGENOM" id="CLU_1722482_0_0_1"/>
<feature type="compositionally biased region" description="Basic and acidic residues" evidence="1">
    <location>
        <begin position="34"/>
        <end position="45"/>
    </location>
</feature>
<reference evidence="4" key="1">
    <citation type="submission" date="2010-07" db="EMBL/GenBank/DDBJ databases">
        <title>The genome sequence of Gaeumannomyces graminis var. tritici strain R3-111a-1.</title>
        <authorList>
            <consortium name="The Broad Institute Genome Sequencing Platform"/>
            <person name="Ma L.-J."/>
            <person name="Dead R."/>
            <person name="Young S."/>
            <person name="Zeng Q."/>
            <person name="Koehrsen M."/>
            <person name="Alvarado L."/>
            <person name="Berlin A."/>
            <person name="Chapman S.B."/>
            <person name="Chen Z."/>
            <person name="Freedman E."/>
            <person name="Gellesch M."/>
            <person name="Goldberg J."/>
            <person name="Griggs A."/>
            <person name="Gujja S."/>
            <person name="Heilman E.R."/>
            <person name="Heiman D."/>
            <person name="Hepburn T."/>
            <person name="Howarth C."/>
            <person name="Jen D."/>
            <person name="Larson L."/>
            <person name="Mehta T."/>
            <person name="Neiman D."/>
            <person name="Pearson M."/>
            <person name="Roberts A."/>
            <person name="Saif S."/>
            <person name="Shea T."/>
            <person name="Shenoy N."/>
            <person name="Sisk P."/>
            <person name="Stolte C."/>
            <person name="Sykes S."/>
            <person name="Walk T."/>
            <person name="White J."/>
            <person name="Yandava C."/>
            <person name="Haas B."/>
            <person name="Nusbaum C."/>
            <person name="Birren B."/>
        </authorList>
    </citation>
    <scope>NUCLEOTIDE SEQUENCE [LARGE SCALE GENOMIC DNA]</scope>
    <source>
        <strain evidence="4">R3-111a-1</strain>
    </source>
</reference>
<evidence type="ECO:0000313" key="4">
    <source>
        <dbReference type="Proteomes" id="UP000006039"/>
    </source>
</evidence>
<accession>J3PCC4</accession>
<feature type="region of interest" description="Disordered" evidence="1">
    <location>
        <begin position="1"/>
        <end position="57"/>
    </location>
</feature>
<organism evidence="2">
    <name type="scientific">Gaeumannomyces tritici (strain R3-111a-1)</name>
    <name type="common">Wheat and barley take-all root rot fungus</name>
    <name type="synonym">Gaeumannomyces graminis var. tritici</name>
    <dbReference type="NCBI Taxonomy" id="644352"/>
    <lineage>
        <taxon>Eukaryota</taxon>
        <taxon>Fungi</taxon>
        <taxon>Dikarya</taxon>
        <taxon>Ascomycota</taxon>
        <taxon>Pezizomycotina</taxon>
        <taxon>Sordariomycetes</taxon>
        <taxon>Sordariomycetidae</taxon>
        <taxon>Magnaporthales</taxon>
        <taxon>Magnaporthaceae</taxon>
        <taxon>Gaeumannomyces</taxon>
    </lineage>
</organism>
<sequence length="152" mass="17462">MRPSSRAESLEHRRNPRESASQKPFSWTAQGRRRREEEGLWDPRHQSKLSTARDGTLTAHRLSRHRQAHRYTKSLLSRRRRDVEVEVDQYTGPWGRIALSSIGSTPWLSLPCVPASSSSLDDVGSAVSEGTRFNDPWGFFSRSLETRLSPRY</sequence>
<evidence type="ECO:0000313" key="2">
    <source>
        <dbReference type="EMBL" id="EJT71894.1"/>
    </source>
</evidence>
<proteinExistence type="predicted"/>
<gene>
    <name evidence="3" type="primary">20351605</name>
    <name evidence="2" type="ORF">GGTG_11147</name>
</gene>